<keyword evidence="4 7" id="KW-0378">Hydrolase</keyword>
<reference evidence="10" key="1">
    <citation type="journal article" date="2014" name="PLoS Negl. Trop. Dis.">
        <title>An updated insight into the Sialotranscriptome of Triatoma infestans: developmental stage and geographic variations.</title>
        <authorList>
            <person name="Schwarz A."/>
            <person name="Medrano-Mercado N."/>
            <person name="Schaub G.A."/>
            <person name="Struchiner C.J."/>
            <person name="Bargues M.D."/>
            <person name="Levy M.Z."/>
            <person name="Ribeiro J.M."/>
        </authorList>
    </citation>
    <scope>NUCLEOTIDE SEQUENCE</scope>
    <source>
        <strain evidence="10">Chile</strain>
        <tissue evidence="10">Salivary glands</tissue>
    </source>
</reference>
<dbReference type="SUPFAM" id="SSF50494">
    <property type="entry name" value="Trypsin-like serine proteases"/>
    <property type="match status" value="1"/>
</dbReference>
<dbReference type="InterPro" id="IPR009003">
    <property type="entry name" value="Peptidase_S1_PA"/>
</dbReference>
<evidence type="ECO:0000256" key="7">
    <source>
        <dbReference type="RuleBase" id="RU363034"/>
    </source>
</evidence>
<keyword evidence="2" id="KW-0964">Secreted</keyword>
<evidence type="ECO:0000256" key="5">
    <source>
        <dbReference type="ARBA" id="ARBA00022825"/>
    </source>
</evidence>
<dbReference type="PANTHER" id="PTHR24252">
    <property type="entry name" value="ACROSIN-RELATED"/>
    <property type="match status" value="1"/>
</dbReference>
<feature type="signal peptide" evidence="8">
    <location>
        <begin position="1"/>
        <end position="18"/>
    </location>
</feature>
<dbReference type="InterPro" id="IPR033116">
    <property type="entry name" value="TRYPSIN_SER"/>
</dbReference>
<evidence type="ECO:0000256" key="6">
    <source>
        <dbReference type="ARBA" id="ARBA00023157"/>
    </source>
</evidence>
<keyword evidence="3 7" id="KW-0645">Protease</keyword>
<proteinExistence type="evidence at transcript level"/>
<dbReference type="PANTHER" id="PTHR24252:SF7">
    <property type="entry name" value="HYALIN"/>
    <property type="match status" value="1"/>
</dbReference>
<dbReference type="AlphaFoldDB" id="A0A023FCW5"/>
<evidence type="ECO:0000256" key="8">
    <source>
        <dbReference type="SAM" id="SignalP"/>
    </source>
</evidence>
<keyword evidence="8" id="KW-0732">Signal</keyword>
<keyword evidence="6" id="KW-1015">Disulfide bond</keyword>
<dbReference type="PRINTS" id="PR00722">
    <property type="entry name" value="CHYMOTRYPSIN"/>
</dbReference>
<dbReference type="Pfam" id="PF00089">
    <property type="entry name" value="Trypsin"/>
    <property type="match status" value="1"/>
</dbReference>
<evidence type="ECO:0000256" key="3">
    <source>
        <dbReference type="ARBA" id="ARBA00022670"/>
    </source>
</evidence>
<evidence type="ECO:0000256" key="2">
    <source>
        <dbReference type="ARBA" id="ARBA00022525"/>
    </source>
</evidence>
<evidence type="ECO:0000313" key="10">
    <source>
        <dbReference type="EMBL" id="JAC18688.1"/>
    </source>
</evidence>
<dbReference type="Gene3D" id="2.40.10.10">
    <property type="entry name" value="Trypsin-like serine proteases"/>
    <property type="match status" value="1"/>
</dbReference>
<dbReference type="PROSITE" id="PS00135">
    <property type="entry name" value="TRYPSIN_SER"/>
    <property type="match status" value="1"/>
</dbReference>
<evidence type="ECO:0000259" key="9">
    <source>
        <dbReference type="PROSITE" id="PS50240"/>
    </source>
</evidence>
<dbReference type="EMBL" id="GBBI01000024">
    <property type="protein sequence ID" value="JAC18688.1"/>
    <property type="molecule type" value="mRNA"/>
</dbReference>
<name>A0A023FCW5_TRIIF</name>
<dbReference type="CDD" id="cd00190">
    <property type="entry name" value="Tryp_SPc"/>
    <property type="match status" value="1"/>
</dbReference>
<dbReference type="SMART" id="SM00020">
    <property type="entry name" value="Tryp_SPc"/>
    <property type="match status" value="1"/>
</dbReference>
<dbReference type="GO" id="GO:0005576">
    <property type="term" value="C:extracellular region"/>
    <property type="evidence" value="ECO:0007669"/>
    <property type="project" value="UniProtKB-SubCell"/>
</dbReference>
<dbReference type="InterPro" id="IPR018114">
    <property type="entry name" value="TRYPSIN_HIS"/>
</dbReference>
<evidence type="ECO:0000256" key="4">
    <source>
        <dbReference type="ARBA" id="ARBA00022801"/>
    </source>
</evidence>
<dbReference type="GO" id="GO:0004252">
    <property type="term" value="F:serine-type endopeptidase activity"/>
    <property type="evidence" value="ECO:0007669"/>
    <property type="project" value="InterPro"/>
</dbReference>
<comment type="subcellular location">
    <subcellularLocation>
        <location evidence="1">Secreted</location>
    </subcellularLocation>
</comment>
<dbReference type="InterPro" id="IPR001314">
    <property type="entry name" value="Peptidase_S1A"/>
</dbReference>
<sequence>MRIAHCSAIALLLGIAWANPQSYLQVKSETTDSEKHGQKMVAKPTNCSCGWTNKARIVGGRETLKNEFPLMAGIMDMEKKHLFCGATIVTVNHALTASHCTEPNKGNKLGLVIGAHDVSKPDEKADIIEIKETIEHENYNPKQYHNDVALLVLSRSIKFTQHVGPACLPTGRTDLVSEFIKILGWGRLVHKGKTSTVLMKVNLKIMPIQTCAKKYLRKIPTDNPFQLCTFGRKKDSCQGDSGGPVIWLDPETNRYTLVGIVSFGKVCGGKSPAINSDVSYFLPWIQEKIAASGLPGRTCAKIDQ</sequence>
<evidence type="ECO:0000256" key="1">
    <source>
        <dbReference type="ARBA" id="ARBA00004613"/>
    </source>
</evidence>
<protein>
    <submittedName>
        <fullName evidence="10">Putative secreted salivary trypsin</fullName>
    </submittedName>
</protein>
<organism evidence="10">
    <name type="scientific">Triatoma infestans</name>
    <name type="common">Assassin bug</name>
    <dbReference type="NCBI Taxonomy" id="30076"/>
    <lineage>
        <taxon>Eukaryota</taxon>
        <taxon>Metazoa</taxon>
        <taxon>Ecdysozoa</taxon>
        <taxon>Arthropoda</taxon>
        <taxon>Hexapoda</taxon>
        <taxon>Insecta</taxon>
        <taxon>Pterygota</taxon>
        <taxon>Neoptera</taxon>
        <taxon>Paraneoptera</taxon>
        <taxon>Hemiptera</taxon>
        <taxon>Heteroptera</taxon>
        <taxon>Panheteroptera</taxon>
        <taxon>Cimicomorpha</taxon>
        <taxon>Reduviidae</taxon>
        <taxon>Triatominae</taxon>
        <taxon>Triatoma</taxon>
    </lineage>
</organism>
<dbReference type="GO" id="GO:0006508">
    <property type="term" value="P:proteolysis"/>
    <property type="evidence" value="ECO:0007669"/>
    <property type="project" value="UniProtKB-KW"/>
</dbReference>
<dbReference type="InterPro" id="IPR043504">
    <property type="entry name" value="Peptidase_S1_PA_chymotrypsin"/>
</dbReference>
<keyword evidence="5 7" id="KW-0720">Serine protease</keyword>
<accession>A0A023FCW5</accession>
<dbReference type="PROSITE" id="PS00134">
    <property type="entry name" value="TRYPSIN_HIS"/>
    <property type="match status" value="1"/>
</dbReference>
<dbReference type="FunFam" id="2.40.10.10:FF:000015">
    <property type="entry name" value="Atrial natriuretic peptide-converting enzyme"/>
    <property type="match status" value="1"/>
</dbReference>
<feature type="domain" description="Peptidase S1" evidence="9">
    <location>
        <begin position="57"/>
        <end position="290"/>
    </location>
</feature>
<dbReference type="PROSITE" id="PS50240">
    <property type="entry name" value="TRYPSIN_DOM"/>
    <property type="match status" value="1"/>
</dbReference>
<dbReference type="InterPro" id="IPR001254">
    <property type="entry name" value="Trypsin_dom"/>
</dbReference>
<feature type="chain" id="PRO_5001515273" evidence="8">
    <location>
        <begin position="19"/>
        <end position="304"/>
    </location>
</feature>